<evidence type="ECO:0000256" key="1">
    <source>
        <dbReference type="ARBA" id="ARBA00022801"/>
    </source>
</evidence>
<accession>A0A9P6MMU4</accession>
<sequence length="262" mass="29370">MDHLELAILQHLFGPFSITLLFSLVREIISPNARRPRLSFKETNSEVAPIPEEDQLQLKCPDIGNTAVDPPTQALLCIGEKIMKMLYAIEGFVNVSCSYDCLGGNDTSIIIGPTDDNKNKGAKRAKKAKKSKAGKADFSYERLEFLGDAILDFTAVVYWLERNKFIDEKTLRKVVAEGVNNNAFGALCIELGLYRSLRHVGLDSEILMGLQAVNGVERTPQYWDRCVIPKEYFANIIESAFGAIFVDSRFNLQATQRLFDKI</sequence>
<dbReference type="Pfam" id="PF00636">
    <property type="entry name" value="Ribonuclease_3"/>
    <property type="match status" value="1"/>
</dbReference>
<proteinExistence type="predicted"/>
<keyword evidence="4" id="KW-1185">Reference proteome</keyword>
<evidence type="ECO:0000313" key="4">
    <source>
        <dbReference type="Proteomes" id="UP000703661"/>
    </source>
</evidence>
<feature type="non-terminal residue" evidence="3">
    <location>
        <position position="262"/>
    </location>
</feature>
<dbReference type="InterPro" id="IPR000999">
    <property type="entry name" value="RNase_III_dom"/>
</dbReference>
<protein>
    <submittedName>
        <fullName evidence="3">Dicer-like protein 1</fullName>
    </submittedName>
</protein>
<dbReference type="InterPro" id="IPR036389">
    <property type="entry name" value="RNase_III_sf"/>
</dbReference>
<organism evidence="3 4">
    <name type="scientific">Entomortierella chlamydospora</name>
    <dbReference type="NCBI Taxonomy" id="101097"/>
    <lineage>
        <taxon>Eukaryota</taxon>
        <taxon>Fungi</taxon>
        <taxon>Fungi incertae sedis</taxon>
        <taxon>Mucoromycota</taxon>
        <taxon>Mortierellomycotina</taxon>
        <taxon>Mortierellomycetes</taxon>
        <taxon>Mortierellales</taxon>
        <taxon>Mortierellaceae</taxon>
        <taxon>Entomortierella</taxon>
    </lineage>
</organism>
<dbReference type="PANTHER" id="PTHR14950">
    <property type="entry name" value="DICER-RELATED"/>
    <property type="match status" value="1"/>
</dbReference>
<reference evidence="3" key="1">
    <citation type="journal article" date="2020" name="Fungal Divers.">
        <title>Resolving the Mortierellaceae phylogeny through synthesis of multi-gene phylogenetics and phylogenomics.</title>
        <authorList>
            <person name="Vandepol N."/>
            <person name="Liber J."/>
            <person name="Desiro A."/>
            <person name="Na H."/>
            <person name="Kennedy M."/>
            <person name="Barry K."/>
            <person name="Grigoriev I.V."/>
            <person name="Miller A.N."/>
            <person name="O'Donnell K."/>
            <person name="Stajich J.E."/>
            <person name="Bonito G."/>
        </authorList>
    </citation>
    <scope>NUCLEOTIDE SEQUENCE</scope>
    <source>
        <strain evidence="3">NRRL 2769</strain>
    </source>
</reference>
<evidence type="ECO:0000259" key="2">
    <source>
        <dbReference type="PROSITE" id="PS50142"/>
    </source>
</evidence>
<keyword evidence="1" id="KW-0378">Hydrolase</keyword>
<name>A0A9P6MMU4_9FUNG</name>
<dbReference type="GO" id="GO:0003723">
    <property type="term" value="F:RNA binding"/>
    <property type="evidence" value="ECO:0007669"/>
    <property type="project" value="TreeGrafter"/>
</dbReference>
<evidence type="ECO:0000313" key="3">
    <source>
        <dbReference type="EMBL" id="KAG0007966.1"/>
    </source>
</evidence>
<dbReference type="PANTHER" id="PTHR14950:SF37">
    <property type="entry name" value="ENDORIBONUCLEASE DICER"/>
    <property type="match status" value="1"/>
</dbReference>
<dbReference type="CDD" id="cd00593">
    <property type="entry name" value="RIBOc"/>
    <property type="match status" value="1"/>
</dbReference>
<dbReference type="PROSITE" id="PS00517">
    <property type="entry name" value="RNASE_3_1"/>
    <property type="match status" value="1"/>
</dbReference>
<gene>
    <name evidence="3" type="primary">DCL1_2</name>
    <name evidence="3" type="ORF">BGZ80_004032</name>
</gene>
<comment type="caution">
    <text evidence="3">The sequence shown here is derived from an EMBL/GenBank/DDBJ whole genome shotgun (WGS) entry which is preliminary data.</text>
</comment>
<dbReference type="EMBL" id="JAAAID010002100">
    <property type="protein sequence ID" value="KAG0007966.1"/>
    <property type="molecule type" value="Genomic_DNA"/>
</dbReference>
<dbReference type="GO" id="GO:0005737">
    <property type="term" value="C:cytoplasm"/>
    <property type="evidence" value="ECO:0007669"/>
    <property type="project" value="TreeGrafter"/>
</dbReference>
<dbReference type="SUPFAM" id="SSF69065">
    <property type="entry name" value="RNase III domain-like"/>
    <property type="match status" value="1"/>
</dbReference>
<dbReference type="Proteomes" id="UP000703661">
    <property type="component" value="Unassembled WGS sequence"/>
</dbReference>
<dbReference type="GO" id="GO:0004525">
    <property type="term" value="F:ribonuclease III activity"/>
    <property type="evidence" value="ECO:0007669"/>
    <property type="project" value="InterPro"/>
</dbReference>
<dbReference type="Gene3D" id="1.10.1520.10">
    <property type="entry name" value="Ribonuclease III domain"/>
    <property type="match status" value="1"/>
</dbReference>
<dbReference type="GO" id="GO:0005634">
    <property type="term" value="C:nucleus"/>
    <property type="evidence" value="ECO:0007669"/>
    <property type="project" value="TreeGrafter"/>
</dbReference>
<dbReference type="GO" id="GO:0030422">
    <property type="term" value="P:siRNA processing"/>
    <property type="evidence" value="ECO:0007669"/>
    <property type="project" value="TreeGrafter"/>
</dbReference>
<feature type="domain" description="RNase III" evidence="2">
    <location>
        <begin position="131"/>
        <end position="249"/>
    </location>
</feature>
<dbReference type="PROSITE" id="PS50142">
    <property type="entry name" value="RNASE_3_2"/>
    <property type="match status" value="1"/>
</dbReference>
<dbReference type="AlphaFoldDB" id="A0A9P6MMU4"/>